<dbReference type="AlphaFoldDB" id="A0A2K1K835"/>
<protein>
    <submittedName>
        <fullName evidence="2 3">Uncharacterized protein</fullName>
    </submittedName>
</protein>
<organism evidence="2">
    <name type="scientific">Physcomitrium patens</name>
    <name type="common">Spreading-leaved earth moss</name>
    <name type="synonym">Physcomitrella patens</name>
    <dbReference type="NCBI Taxonomy" id="3218"/>
    <lineage>
        <taxon>Eukaryota</taxon>
        <taxon>Viridiplantae</taxon>
        <taxon>Streptophyta</taxon>
        <taxon>Embryophyta</taxon>
        <taxon>Bryophyta</taxon>
        <taxon>Bryophytina</taxon>
        <taxon>Bryopsida</taxon>
        <taxon>Funariidae</taxon>
        <taxon>Funariales</taxon>
        <taxon>Funariaceae</taxon>
        <taxon>Physcomitrium</taxon>
    </lineage>
</organism>
<feature type="transmembrane region" description="Helical" evidence="1">
    <location>
        <begin position="18"/>
        <end position="35"/>
    </location>
</feature>
<dbReference type="FunCoup" id="A0A2K1K835">
    <property type="interactions" value="1754"/>
</dbReference>
<dbReference type="Gramene" id="Pp3c8_19980V3.1">
    <property type="protein sequence ID" value="Pp3c8_19980V3.1"/>
    <property type="gene ID" value="Pp3c8_19980"/>
</dbReference>
<evidence type="ECO:0000313" key="4">
    <source>
        <dbReference type="Proteomes" id="UP000006727"/>
    </source>
</evidence>
<dbReference type="EMBL" id="ABEU02000008">
    <property type="protein sequence ID" value="PNR49937.1"/>
    <property type="molecule type" value="Genomic_DNA"/>
</dbReference>
<dbReference type="PaxDb" id="3218-PP1S122_10V6.1"/>
<keyword evidence="1" id="KW-0812">Transmembrane</keyword>
<reference evidence="2 4" key="2">
    <citation type="journal article" date="2018" name="Plant J.">
        <title>The Physcomitrella patens chromosome-scale assembly reveals moss genome structure and evolution.</title>
        <authorList>
            <person name="Lang D."/>
            <person name="Ullrich K.K."/>
            <person name="Murat F."/>
            <person name="Fuchs J."/>
            <person name="Jenkins J."/>
            <person name="Haas F.B."/>
            <person name="Piednoel M."/>
            <person name="Gundlach H."/>
            <person name="Van Bel M."/>
            <person name="Meyberg R."/>
            <person name="Vives C."/>
            <person name="Morata J."/>
            <person name="Symeonidi A."/>
            <person name="Hiss M."/>
            <person name="Muchero W."/>
            <person name="Kamisugi Y."/>
            <person name="Saleh O."/>
            <person name="Blanc G."/>
            <person name="Decker E.L."/>
            <person name="van Gessel N."/>
            <person name="Grimwood J."/>
            <person name="Hayes R.D."/>
            <person name="Graham S.W."/>
            <person name="Gunter L.E."/>
            <person name="McDaniel S.F."/>
            <person name="Hoernstein S.N.W."/>
            <person name="Larsson A."/>
            <person name="Li F.W."/>
            <person name="Perroud P.F."/>
            <person name="Phillips J."/>
            <person name="Ranjan P."/>
            <person name="Rokshar D.S."/>
            <person name="Rothfels C.J."/>
            <person name="Schneider L."/>
            <person name="Shu S."/>
            <person name="Stevenson D.W."/>
            <person name="Thummler F."/>
            <person name="Tillich M."/>
            <person name="Villarreal Aguilar J.C."/>
            <person name="Widiez T."/>
            <person name="Wong G.K."/>
            <person name="Wymore A."/>
            <person name="Zhang Y."/>
            <person name="Zimmer A.D."/>
            <person name="Quatrano R.S."/>
            <person name="Mayer K.F.X."/>
            <person name="Goodstein D."/>
            <person name="Casacuberta J.M."/>
            <person name="Vandepoele K."/>
            <person name="Reski R."/>
            <person name="Cuming A.C."/>
            <person name="Tuskan G.A."/>
            <person name="Maumus F."/>
            <person name="Salse J."/>
            <person name="Schmutz J."/>
            <person name="Rensing S.A."/>
        </authorList>
    </citation>
    <scope>NUCLEOTIDE SEQUENCE [LARGE SCALE GENOMIC DNA]</scope>
    <source>
        <strain evidence="3 4">cv. Gransden 2004</strain>
    </source>
</reference>
<gene>
    <name evidence="3" type="primary">LOC112286075</name>
    <name evidence="2" type="ORF">PHYPA_011834</name>
</gene>
<reference evidence="2 4" key="1">
    <citation type="journal article" date="2008" name="Science">
        <title>The Physcomitrella genome reveals evolutionary insights into the conquest of land by plants.</title>
        <authorList>
            <person name="Rensing S."/>
            <person name="Lang D."/>
            <person name="Zimmer A."/>
            <person name="Terry A."/>
            <person name="Salamov A."/>
            <person name="Shapiro H."/>
            <person name="Nishiyama T."/>
            <person name="Perroud P.-F."/>
            <person name="Lindquist E."/>
            <person name="Kamisugi Y."/>
            <person name="Tanahashi T."/>
            <person name="Sakakibara K."/>
            <person name="Fujita T."/>
            <person name="Oishi K."/>
            <person name="Shin-I T."/>
            <person name="Kuroki Y."/>
            <person name="Toyoda A."/>
            <person name="Suzuki Y."/>
            <person name="Hashimoto A."/>
            <person name="Yamaguchi K."/>
            <person name="Sugano A."/>
            <person name="Kohara Y."/>
            <person name="Fujiyama A."/>
            <person name="Anterola A."/>
            <person name="Aoki S."/>
            <person name="Ashton N."/>
            <person name="Barbazuk W.B."/>
            <person name="Barker E."/>
            <person name="Bennetzen J."/>
            <person name="Bezanilla M."/>
            <person name="Blankenship R."/>
            <person name="Cho S.H."/>
            <person name="Dutcher S."/>
            <person name="Estelle M."/>
            <person name="Fawcett J.A."/>
            <person name="Gundlach H."/>
            <person name="Hanada K."/>
            <person name="Heyl A."/>
            <person name="Hicks K.A."/>
            <person name="Hugh J."/>
            <person name="Lohr M."/>
            <person name="Mayer K."/>
            <person name="Melkozernov A."/>
            <person name="Murata T."/>
            <person name="Nelson D."/>
            <person name="Pils B."/>
            <person name="Prigge M."/>
            <person name="Reiss B."/>
            <person name="Renner T."/>
            <person name="Rombauts S."/>
            <person name="Rushton P."/>
            <person name="Sanderfoot A."/>
            <person name="Schween G."/>
            <person name="Shiu S.-H."/>
            <person name="Stueber K."/>
            <person name="Theodoulou F.L."/>
            <person name="Tu H."/>
            <person name="Van de Peer Y."/>
            <person name="Verrier P.J."/>
            <person name="Waters E."/>
            <person name="Wood A."/>
            <person name="Yang L."/>
            <person name="Cove D."/>
            <person name="Cuming A."/>
            <person name="Hasebe M."/>
            <person name="Lucas S."/>
            <person name="Mishler D.B."/>
            <person name="Reski R."/>
            <person name="Grigoriev I."/>
            <person name="Quatrano R.S."/>
            <person name="Boore J.L."/>
        </authorList>
    </citation>
    <scope>NUCLEOTIDE SEQUENCE [LARGE SCALE GENOMIC DNA]</scope>
    <source>
        <strain evidence="3 4">cv. Gransden 2004</strain>
    </source>
</reference>
<dbReference type="EnsemblPlants" id="Pp3c8_19980V3.2">
    <property type="protein sequence ID" value="Pp3c8_19980V3.2"/>
    <property type="gene ID" value="Pp3c8_19980"/>
</dbReference>
<dbReference type="Gramene" id="Pp3c8_19980V3.2">
    <property type="protein sequence ID" value="Pp3c8_19980V3.2"/>
    <property type="gene ID" value="Pp3c8_19980"/>
</dbReference>
<dbReference type="PANTHER" id="PTHR35702">
    <property type="entry name" value="EXPRESSED PROTEIN"/>
    <property type="match status" value="1"/>
</dbReference>
<keyword evidence="1" id="KW-1133">Transmembrane helix</keyword>
<dbReference type="KEGG" id="ppp:112286075"/>
<dbReference type="OMA" id="AYESPHD"/>
<accession>A0A2K1K835</accession>
<reference evidence="3" key="3">
    <citation type="submission" date="2020-12" db="UniProtKB">
        <authorList>
            <consortium name="EnsemblPlants"/>
        </authorList>
    </citation>
    <scope>IDENTIFICATION</scope>
</reference>
<name>A0A2K1K835_PHYPA</name>
<dbReference type="GeneID" id="112286075"/>
<dbReference type="RefSeq" id="XP_073392040.1">
    <property type="nucleotide sequence ID" value="XM_073535939.1"/>
</dbReference>
<evidence type="ECO:0000313" key="2">
    <source>
        <dbReference type="EMBL" id="PNR49937.1"/>
    </source>
</evidence>
<evidence type="ECO:0000256" key="1">
    <source>
        <dbReference type="SAM" id="Phobius"/>
    </source>
</evidence>
<dbReference type="RefSeq" id="XP_024383385.1">
    <property type="nucleotide sequence ID" value="XM_024527617.2"/>
</dbReference>
<dbReference type="OrthoDB" id="1906723at2759"/>
<sequence>MAQTPVQTQAKPQRLRNFGLGLAFVVGFILLHLGAKEARREFGDEVASKTGKDDFGDCFNLGFGSLTCAVKISSKFYTNNLRTSIVERSKQKAYHVALQSAISDGLGMSEAKRKAESIAKAFAKDRSRQARRISGPLFAAAWDSLEVLYYGGSIAEVVMRATGTLCGTWWGGLLGEDKLGRVGYLIGSQVGSWVGSRIALMSYDIAKAGQLILLEVKDFVTGSTVTDQKENAEEL</sequence>
<evidence type="ECO:0000313" key="3">
    <source>
        <dbReference type="EnsemblPlants" id="Pp3c8_19980V3.1"/>
    </source>
</evidence>
<dbReference type="PANTHER" id="PTHR35702:SF1">
    <property type="entry name" value="EXPRESSED PROTEIN"/>
    <property type="match status" value="1"/>
</dbReference>
<dbReference type="EnsemblPlants" id="Pp3c8_19980V3.1">
    <property type="protein sequence ID" value="Pp3c8_19980V3.1"/>
    <property type="gene ID" value="Pp3c8_19980"/>
</dbReference>
<proteinExistence type="predicted"/>
<keyword evidence="1" id="KW-0472">Membrane</keyword>
<dbReference type="Proteomes" id="UP000006727">
    <property type="component" value="Chromosome 8"/>
</dbReference>
<keyword evidence="4" id="KW-1185">Reference proteome</keyword>